<keyword evidence="7 8" id="KW-0503">Monooxygenase</keyword>
<dbReference type="EMBL" id="JBFXLS010000107">
    <property type="protein sequence ID" value="KAL2815869.1"/>
    <property type="molecule type" value="Genomic_DNA"/>
</dbReference>
<dbReference type="SUPFAM" id="SSF48264">
    <property type="entry name" value="Cytochrome P450"/>
    <property type="match status" value="1"/>
</dbReference>
<dbReference type="PANTHER" id="PTHR24305">
    <property type="entry name" value="CYTOCHROME P450"/>
    <property type="match status" value="1"/>
</dbReference>
<keyword evidence="4 8" id="KW-0479">Metal-binding</keyword>
<dbReference type="InterPro" id="IPR002401">
    <property type="entry name" value="Cyt_P450_E_grp-I"/>
</dbReference>
<evidence type="ECO:0000256" key="8">
    <source>
        <dbReference type="RuleBase" id="RU000461"/>
    </source>
</evidence>
<dbReference type="PANTHER" id="PTHR24305:SF210">
    <property type="entry name" value="CYTOCHROME P450 MONOOXYGENASE ASQL-RELATED"/>
    <property type="match status" value="1"/>
</dbReference>
<dbReference type="Pfam" id="PF00067">
    <property type="entry name" value="p450"/>
    <property type="match status" value="1"/>
</dbReference>
<evidence type="ECO:0000256" key="4">
    <source>
        <dbReference type="ARBA" id="ARBA00022723"/>
    </source>
</evidence>
<dbReference type="PRINTS" id="PR00385">
    <property type="entry name" value="P450"/>
</dbReference>
<keyword evidence="6 8" id="KW-0408">Iron</keyword>
<evidence type="ECO:0000256" key="1">
    <source>
        <dbReference type="ARBA" id="ARBA00001971"/>
    </source>
</evidence>
<evidence type="ECO:0000256" key="5">
    <source>
        <dbReference type="ARBA" id="ARBA00023002"/>
    </source>
</evidence>
<evidence type="ECO:0000256" key="6">
    <source>
        <dbReference type="ARBA" id="ARBA00023004"/>
    </source>
</evidence>
<dbReference type="CDD" id="cd11058">
    <property type="entry name" value="CYP60B-like"/>
    <property type="match status" value="1"/>
</dbReference>
<keyword evidence="3 8" id="KW-0349">Heme</keyword>
<protein>
    <submittedName>
        <fullName evidence="9">Cytochrome protein</fullName>
    </submittedName>
</protein>
<dbReference type="InterPro" id="IPR050121">
    <property type="entry name" value="Cytochrome_P450_monoxygenase"/>
</dbReference>
<sequence>MSYNLALTLAAIMSDSQMTLSVLAGYSAQSCLLVMLLYWAWRVTYNRYLHPLGHYPGPLFATISRIPYIRAYTQGRLHQYVQALHNQYGDVVRIAPDELSYRDEHAWKDIYGRSSNFPKDMRLYQWSQKRAPSIVVAPDTIHRRQKRAILQPYVNVLIERLQQRCEADPNGLTDLTEWFNYVIFDFMAHDLFGDSLRCLEEATYHPWVEVLFGTVKSWAFLAIPKYFPSIAIVLKPLVLFLCRDSLGHRNTKYRALSAKIPTRIESERTKPDFMAHVQSSSDPGSLLLPEEMLPNYSFLMMAGSETTATLLSGCTFYLLQQLESYKRLVSEIRDRFSSSAEVSLSSLGTLPYLHSVITEALRMYPPVPLGMPRVIPAGGAVISGRYVPEKTTVAVASWAGSRSSSNFSQPDLFLPERWLKDTPDGDNDKNGAAQPFSLGPRGCPGKSLAFMEAGLILARLLWSFDLQLLPECSNWDDQRAFLIWEKGPLLVKLTPRH</sequence>
<dbReference type="PRINTS" id="PR00463">
    <property type="entry name" value="EP450I"/>
</dbReference>
<comment type="cofactor">
    <cofactor evidence="1">
        <name>heme</name>
        <dbReference type="ChEBI" id="CHEBI:30413"/>
    </cofactor>
</comment>
<evidence type="ECO:0000256" key="2">
    <source>
        <dbReference type="ARBA" id="ARBA00010617"/>
    </source>
</evidence>
<evidence type="ECO:0000256" key="3">
    <source>
        <dbReference type="ARBA" id="ARBA00022617"/>
    </source>
</evidence>
<organism evidence="9 10">
    <name type="scientific">Aspergillus cavernicola</name>
    <dbReference type="NCBI Taxonomy" id="176166"/>
    <lineage>
        <taxon>Eukaryota</taxon>
        <taxon>Fungi</taxon>
        <taxon>Dikarya</taxon>
        <taxon>Ascomycota</taxon>
        <taxon>Pezizomycotina</taxon>
        <taxon>Eurotiomycetes</taxon>
        <taxon>Eurotiomycetidae</taxon>
        <taxon>Eurotiales</taxon>
        <taxon>Aspergillaceae</taxon>
        <taxon>Aspergillus</taxon>
        <taxon>Aspergillus subgen. Nidulantes</taxon>
    </lineage>
</organism>
<dbReference type="InterPro" id="IPR001128">
    <property type="entry name" value="Cyt_P450"/>
</dbReference>
<proteinExistence type="inferred from homology"/>
<gene>
    <name evidence="9" type="ORF">BDW59DRAFT_175987</name>
</gene>
<dbReference type="Proteomes" id="UP001610335">
    <property type="component" value="Unassembled WGS sequence"/>
</dbReference>
<dbReference type="Gene3D" id="1.10.630.10">
    <property type="entry name" value="Cytochrome P450"/>
    <property type="match status" value="1"/>
</dbReference>
<evidence type="ECO:0000313" key="10">
    <source>
        <dbReference type="Proteomes" id="UP001610335"/>
    </source>
</evidence>
<evidence type="ECO:0000313" key="9">
    <source>
        <dbReference type="EMBL" id="KAL2815869.1"/>
    </source>
</evidence>
<reference evidence="9 10" key="1">
    <citation type="submission" date="2024-07" db="EMBL/GenBank/DDBJ databases">
        <title>Section-level genome sequencing and comparative genomics of Aspergillus sections Usti and Cavernicolus.</title>
        <authorList>
            <consortium name="Lawrence Berkeley National Laboratory"/>
            <person name="Nybo J.L."/>
            <person name="Vesth T.C."/>
            <person name="Theobald S."/>
            <person name="Frisvad J.C."/>
            <person name="Larsen T.O."/>
            <person name="Kjaerboelling I."/>
            <person name="Rothschild-Mancinelli K."/>
            <person name="Lyhne E.K."/>
            <person name="Kogle M.E."/>
            <person name="Barry K."/>
            <person name="Clum A."/>
            <person name="Na H."/>
            <person name="Ledsgaard L."/>
            <person name="Lin J."/>
            <person name="Lipzen A."/>
            <person name="Kuo A."/>
            <person name="Riley R."/>
            <person name="Mondo S."/>
            <person name="LaButti K."/>
            <person name="Haridas S."/>
            <person name="Pangalinan J."/>
            <person name="Salamov A.A."/>
            <person name="Simmons B.A."/>
            <person name="Magnuson J.K."/>
            <person name="Chen J."/>
            <person name="Drula E."/>
            <person name="Henrissat B."/>
            <person name="Wiebenga A."/>
            <person name="Lubbers R.J."/>
            <person name="Gomes A.C."/>
            <person name="Makela M.R."/>
            <person name="Stajich J."/>
            <person name="Grigoriev I.V."/>
            <person name="Mortensen U.H."/>
            <person name="De vries R.P."/>
            <person name="Baker S.E."/>
            <person name="Andersen M.R."/>
        </authorList>
    </citation>
    <scope>NUCLEOTIDE SEQUENCE [LARGE SCALE GENOMIC DNA]</scope>
    <source>
        <strain evidence="9 10">CBS 600.67</strain>
    </source>
</reference>
<accession>A0ABR4HK53</accession>
<name>A0ABR4HK53_9EURO</name>
<keyword evidence="10" id="KW-1185">Reference proteome</keyword>
<dbReference type="InterPro" id="IPR036396">
    <property type="entry name" value="Cyt_P450_sf"/>
</dbReference>
<comment type="similarity">
    <text evidence="2 8">Belongs to the cytochrome P450 family.</text>
</comment>
<comment type="caution">
    <text evidence="9">The sequence shown here is derived from an EMBL/GenBank/DDBJ whole genome shotgun (WGS) entry which is preliminary data.</text>
</comment>
<dbReference type="PROSITE" id="PS00086">
    <property type="entry name" value="CYTOCHROME_P450"/>
    <property type="match status" value="1"/>
</dbReference>
<keyword evidence="5 8" id="KW-0560">Oxidoreductase</keyword>
<evidence type="ECO:0000256" key="7">
    <source>
        <dbReference type="ARBA" id="ARBA00023033"/>
    </source>
</evidence>
<dbReference type="InterPro" id="IPR017972">
    <property type="entry name" value="Cyt_P450_CS"/>
</dbReference>